<keyword evidence="4" id="KW-1185">Reference proteome</keyword>
<dbReference type="SUPFAM" id="SSF51556">
    <property type="entry name" value="Metallo-dependent hydrolases"/>
    <property type="match status" value="1"/>
</dbReference>
<dbReference type="Gene3D" id="3.20.20.140">
    <property type="entry name" value="Metal-dependent hydrolases"/>
    <property type="match status" value="1"/>
</dbReference>
<keyword evidence="1" id="KW-0732">Signal</keyword>
<dbReference type="Proteomes" id="UP000624279">
    <property type="component" value="Unassembled WGS sequence"/>
</dbReference>
<sequence>MKLSFLGRFLCLSLALSTLTLASIANGVSLLLPASGDSEIIALKAARLLDVKSGKILNNPIVLVSKGKIIELGQNIAIPLSAKQIDLGDVTLMPGLIDAHTHLLQNLSFETSARIRESGSMVHTLSTTSDAKRALLGATMAREDLMSGITTVRDLGNSGTNADVDLRDAINQSWIQGPRMLVSTRALAPIGGQFNKLTKESQALIDKEYAVISGPEEARKAVRSAIFDGADVIKVIVDAESRLLTLEELQMIVNEAHRVGIKVAAHAGTELAGMLAAQAGVDSIEHAYGISDELLKLMAKKNITMVATDSPAWSYLGKSSEKEISESDQARLNMFKYAEKFATERIAKAKAAGVRIVLGSDSYYQAGNLTRGQSSLLPLRVYAMAGLSPAEVIRTSTIHAAELLGWGDKIGSLEKSKIADIIAVPGNPLDNPLVLEQVKFVMKEGVVIKP</sequence>
<gene>
    <name evidence="3" type="ORF">H8K55_18365</name>
</gene>
<organism evidence="3 4">
    <name type="scientific">Undibacterium flavidum</name>
    <dbReference type="NCBI Taxonomy" id="2762297"/>
    <lineage>
        <taxon>Bacteria</taxon>
        <taxon>Pseudomonadati</taxon>
        <taxon>Pseudomonadota</taxon>
        <taxon>Betaproteobacteria</taxon>
        <taxon>Burkholderiales</taxon>
        <taxon>Oxalobacteraceae</taxon>
        <taxon>Undibacterium</taxon>
    </lineage>
</organism>
<dbReference type="PANTHER" id="PTHR43135">
    <property type="entry name" value="ALPHA-D-RIBOSE 1-METHYLPHOSPHONATE 5-TRIPHOSPHATE DIPHOSPHATASE"/>
    <property type="match status" value="1"/>
</dbReference>
<dbReference type="InterPro" id="IPR011059">
    <property type="entry name" value="Metal-dep_hydrolase_composite"/>
</dbReference>
<dbReference type="InterPro" id="IPR032466">
    <property type="entry name" value="Metal_Hydrolase"/>
</dbReference>
<dbReference type="InterPro" id="IPR006680">
    <property type="entry name" value="Amidohydro-rel"/>
</dbReference>
<dbReference type="InterPro" id="IPR051781">
    <property type="entry name" value="Metallo-dep_Hydrolase"/>
</dbReference>
<dbReference type="SUPFAM" id="SSF51338">
    <property type="entry name" value="Composite domain of metallo-dependent hydrolases"/>
    <property type="match status" value="1"/>
</dbReference>
<dbReference type="Pfam" id="PF01979">
    <property type="entry name" value="Amidohydro_1"/>
    <property type="match status" value="1"/>
</dbReference>
<dbReference type="PANTHER" id="PTHR43135:SF3">
    <property type="entry name" value="ALPHA-D-RIBOSE 1-METHYLPHOSPHONATE 5-TRIPHOSPHATE DIPHOSPHATASE"/>
    <property type="match status" value="1"/>
</dbReference>
<dbReference type="EMBL" id="JACOGA010000020">
    <property type="protein sequence ID" value="MBC3875560.1"/>
    <property type="molecule type" value="Genomic_DNA"/>
</dbReference>
<evidence type="ECO:0000313" key="3">
    <source>
        <dbReference type="EMBL" id="MBC3875560.1"/>
    </source>
</evidence>
<evidence type="ECO:0000259" key="2">
    <source>
        <dbReference type="Pfam" id="PF01979"/>
    </source>
</evidence>
<dbReference type="InterPro" id="IPR057744">
    <property type="entry name" value="OTAase-like"/>
</dbReference>
<comment type="caution">
    <text evidence="3">The sequence shown here is derived from an EMBL/GenBank/DDBJ whole genome shotgun (WGS) entry which is preliminary data.</text>
</comment>
<feature type="chain" id="PRO_5046113292" evidence="1">
    <location>
        <begin position="23"/>
        <end position="450"/>
    </location>
</feature>
<accession>A0ABR6YG59</accession>
<protein>
    <submittedName>
        <fullName evidence="3">Amidohydrolase family protein</fullName>
    </submittedName>
</protein>
<feature type="domain" description="Amidohydrolase-related" evidence="2">
    <location>
        <begin position="91"/>
        <end position="447"/>
    </location>
</feature>
<name>A0ABR6YG59_9BURK</name>
<dbReference type="CDD" id="cd01299">
    <property type="entry name" value="Met_dep_hydrolase_A"/>
    <property type="match status" value="1"/>
</dbReference>
<evidence type="ECO:0000256" key="1">
    <source>
        <dbReference type="SAM" id="SignalP"/>
    </source>
</evidence>
<feature type="signal peptide" evidence="1">
    <location>
        <begin position="1"/>
        <end position="22"/>
    </location>
</feature>
<dbReference type="RefSeq" id="WP_186943527.1">
    <property type="nucleotide sequence ID" value="NZ_JACOGA010000020.1"/>
</dbReference>
<proteinExistence type="predicted"/>
<evidence type="ECO:0000313" key="4">
    <source>
        <dbReference type="Proteomes" id="UP000624279"/>
    </source>
</evidence>
<reference evidence="3 4" key="1">
    <citation type="submission" date="2020-08" db="EMBL/GenBank/DDBJ databases">
        <title>Novel species isolated from subtropical streams in China.</title>
        <authorList>
            <person name="Lu H."/>
        </authorList>
    </citation>
    <scope>NUCLEOTIDE SEQUENCE [LARGE SCALE GENOMIC DNA]</scope>
    <source>
        <strain evidence="3 4">LX15W</strain>
    </source>
</reference>
<dbReference type="Gene3D" id="2.30.40.10">
    <property type="entry name" value="Urease, subunit C, domain 1"/>
    <property type="match status" value="1"/>
</dbReference>